<proteinExistence type="predicted"/>
<dbReference type="RefSeq" id="WP_073611283.1">
    <property type="nucleotide sequence ID" value="NZ_MRCG01000038.1"/>
</dbReference>
<comment type="caution">
    <text evidence="1">The sequence shown here is derived from an EMBL/GenBank/DDBJ whole genome shotgun (WGS) entry which is preliminary data.</text>
</comment>
<evidence type="ECO:0000313" key="1">
    <source>
        <dbReference type="EMBL" id="OKH43084.1"/>
    </source>
</evidence>
<dbReference type="EMBL" id="MRCG01000038">
    <property type="protein sequence ID" value="OKH43084.1"/>
    <property type="molecule type" value="Genomic_DNA"/>
</dbReference>
<name>A0A1U7IXY1_9CYAN</name>
<dbReference type="STRING" id="549789.NIES30_25555"/>
<keyword evidence="2" id="KW-1185">Reference proteome</keyword>
<dbReference type="Proteomes" id="UP000185557">
    <property type="component" value="Unassembled WGS sequence"/>
</dbReference>
<reference evidence="1 2" key="1">
    <citation type="submission" date="2016-11" db="EMBL/GenBank/DDBJ databases">
        <title>Draft Genome Sequences of Nine Cyanobacterial Strains from Diverse Habitats.</title>
        <authorList>
            <person name="Zhu T."/>
            <person name="Hou S."/>
            <person name="Lu X."/>
            <person name="Hess W.R."/>
        </authorList>
    </citation>
    <scope>NUCLEOTIDE SEQUENCE [LARGE SCALE GENOMIC DNA]</scope>
    <source>
        <strain evidence="1 2">NIES-30</strain>
    </source>
</reference>
<evidence type="ECO:0000313" key="2">
    <source>
        <dbReference type="Proteomes" id="UP000185557"/>
    </source>
</evidence>
<sequence length="467" mass="54686">MESNEYGARPGLSLAQAQQVIYDFLLEIVKIWHPQDVLEEFRHLFVHHTDSVSSQTLPALHVILFANNEAEFRNTIKRCCYILVNNWEVARQFDAIQDLVDLFSDPLIQRRTLSPTLKRLRHWLLRFLESKDFEELRLFAARYTEERTLNRPDDWTARYTPYLLVPQYINENNPIEQRQAARALSRRLKDKFKFDLAMYTAHSQSGQTRDRPVDNPTALGDSALRLVKAIVARRGEFSYRNLARLFLEQVKESSYGDFKKSLTRYLLYTVSGNPISKQIQERLDARLVDLYTESDYEPWDSSLVLRTSNRVVDYLMTEDQKQPSPLFSMVLSQGNALTLAIILLKLALVSRQTLPYMETRIATLIRYYEQFPRSECQWVINFLEVFQITFAIYGDNTEYNLVKVTQREQRPEALFLAERQGLDTFRIFSQKLKQVRPDILASADLAVGKEDHFSEEEIDQLNLDDQT</sequence>
<protein>
    <submittedName>
        <fullName evidence="1">Uncharacterized protein</fullName>
    </submittedName>
</protein>
<organism evidence="1 2">
    <name type="scientific">Phormidium tenue NIES-30</name>
    <dbReference type="NCBI Taxonomy" id="549789"/>
    <lineage>
        <taxon>Bacteria</taxon>
        <taxon>Bacillati</taxon>
        <taxon>Cyanobacteriota</taxon>
        <taxon>Cyanophyceae</taxon>
        <taxon>Oscillatoriophycideae</taxon>
        <taxon>Oscillatoriales</taxon>
        <taxon>Oscillatoriaceae</taxon>
        <taxon>Phormidium</taxon>
    </lineage>
</organism>
<dbReference type="AlphaFoldDB" id="A0A1U7IXY1"/>
<accession>A0A1U7IXY1</accession>
<gene>
    <name evidence="1" type="ORF">NIES30_25555</name>
</gene>